<dbReference type="STRING" id="436308.Nmar_1074"/>
<dbReference type="OrthoDB" id="381268at2157"/>
<proteinExistence type="predicted"/>
<dbReference type="eggNOG" id="arCOG00371">
    <property type="taxonomic scope" value="Archaea"/>
</dbReference>
<dbReference type="GeneID" id="5773884"/>
<organism evidence="2 3">
    <name type="scientific">Nitrosopumilus maritimus (strain SCM1)</name>
    <dbReference type="NCBI Taxonomy" id="436308"/>
    <lineage>
        <taxon>Archaea</taxon>
        <taxon>Nitrososphaerota</taxon>
        <taxon>Nitrososphaeria</taxon>
        <taxon>Nitrosopumilales</taxon>
        <taxon>Nitrosopumilaceae</taxon>
        <taxon>Nitrosopumilus</taxon>
    </lineage>
</organism>
<keyword evidence="3" id="KW-1185">Reference proteome</keyword>
<dbReference type="EMBL" id="CP000866">
    <property type="protein sequence ID" value="ABX12970.1"/>
    <property type="molecule type" value="Genomic_DNA"/>
</dbReference>
<feature type="coiled-coil region" evidence="1">
    <location>
        <begin position="50"/>
        <end position="157"/>
    </location>
</feature>
<dbReference type="KEGG" id="nmr:Nmar_1074"/>
<sequence length="389" mass="43430">MSSKILLLAIVPIVIGVISVSYLNDESIETKFLPTYSVVPLGGDVSEIVLEKSTAVLQENEELKDRVEQTAEQIIQAEQQRADLAEKISALENQVSVIEDIRSSSDEKTELLQQEITKLEAQIEEFKSQPAATVQPTPEQEDSIAALEAKIRELEEAQDDPDEDSIFASLTGFEREILVETSKVPEVAMDEGTISWDFTDSRGNSYTFSKLSDDFIDEVVRLPAPQDTLSITLAGVGQGGTAETVEIRDLSKFVTGQMPKPMNELYNTVTTPGEFIFEVWWIVSQFELTSYEMQPDPKHPLDTFSKGEGDNEDLAILMADMIKSSDIGKTWELRFIYFDSDNPSTPQKINHVALLIESEQDTWLVEPTAKTIEDAFVKRDKVRGNLAPI</sequence>
<evidence type="ECO:0000313" key="3">
    <source>
        <dbReference type="Proteomes" id="UP000000792"/>
    </source>
</evidence>
<dbReference type="RefSeq" id="WP_012215457.1">
    <property type="nucleotide sequence ID" value="NC_010085.1"/>
</dbReference>
<name>A9A4J2_NITMS</name>
<dbReference type="Gene3D" id="3.10.620.30">
    <property type="match status" value="1"/>
</dbReference>
<dbReference type="HOGENOM" id="CLU_709070_0_0_2"/>
<dbReference type="Proteomes" id="UP000000792">
    <property type="component" value="Chromosome"/>
</dbReference>
<keyword evidence="1" id="KW-0175">Coiled coil</keyword>
<evidence type="ECO:0000313" key="2">
    <source>
        <dbReference type="EMBL" id="ABX12970.1"/>
    </source>
</evidence>
<dbReference type="EnsemblBacteria" id="ABX12970">
    <property type="protein sequence ID" value="ABX12970"/>
    <property type="gene ID" value="Nmar_1074"/>
</dbReference>
<evidence type="ECO:0000256" key="1">
    <source>
        <dbReference type="SAM" id="Coils"/>
    </source>
</evidence>
<dbReference type="AlphaFoldDB" id="A9A4J2"/>
<dbReference type="InParanoid" id="A9A4J2"/>
<accession>A9A4J2</accession>
<reference evidence="2 3" key="1">
    <citation type="journal article" date="2010" name="Proc. Natl. Acad. Sci. U.S.A.">
        <title>Nitrosopumilus maritimus genome reveals unique mechanisms for nitrification and autotrophy in globally distributed marine crenarchaea.</title>
        <authorList>
            <person name="Walker C.B."/>
            <person name="de la Torre J.R."/>
            <person name="Klotz M.G."/>
            <person name="Urakawa H."/>
            <person name="Pinel N."/>
            <person name="Arp D.J."/>
            <person name="Brochier-Armanet C."/>
            <person name="Chain P.S."/>
            <person name="Chan P.P."/>
            <person name="Gollabgir A."/>
            <person name="Hemp J."/>
            <person name="Hugler M."/>
            <person name="Karr E.A."/>
            <person name="Konneke M."/>
            <person name="Shin M."/>
            <person name="Lawton T.J."/>
            <person name="Lowe T."/>
            <person name="Martens-Habbena W."/>
            <person name="Sayavedra-Soto L.A."/>
            <person name="Lang D."/>
            <person name="Sievert S.M."/>
            <person name="Rosenzweig A.C."/>
            <person name="Manning G."/>
            <person name="Stahl D.A."/>
        </authorList>
    </citation>
    <scope>NUCLEOTIDE SEQUENCE [LARGE SCALE GENOMIC DNA]</scope>
    <source>
        <strain evidence="2 3">SCM1</strain>
    </source>
</reference>
<gene>
    <name evidence="2" type="ordered locus">Nmar_1074</name>
</gene>
<protein>
    <submittedName>
        <fullName evidence="2">Uncharacterized protein</fullName>
    </submittedName>
</protein>